<accession>A0A9P7JIX5</accession>
<keyword evidence="3" id="KW-1185">Reference proteome</keyword>
<proteinExistence type="predicted"/>
<evidence type="ECO:0000313" key="2">
    <source>
        <dbReference type="EMBL" id="KAG1825788.1"/>
    </source>
</evidence>
<dbReference type="GeneID" id="64626307"/>
<protein>
    <submittedName>
        <fullName evidence="2">Uncharacterized protein</fullName>
    </submittedName>
</protein>
<feature type="compositionally biased region" description="Basic and acidic residues" evidence="1">
    <location>
        <begin position="1"/>
        <end position="10"/>
    </location>
</feature>
<feature type="region of interest" description="Disordered" evidence="1">
    <location>
        <begin position="1"/>
        <end position="57"/>
    </location>
</feature>
<dbReference type="Proteomes" id="UP000807769">
    <property type="component" value="Unassembled WGS sequence"/>
</dbReference>
<evidence type="ECO:0000313" key="3">
    <source>
        <dbReference type="Proteomes" id="UP000807769"/>
    </source>
</evidence>
<dbReference type="RefSeq" id="XP_041199041.1">
    <property type="nucleotide sequence ID" value="XM_041332290.1"/>
</dbReference>
<evidence type="ECO:0000256" key="1">
    <source>
        <dbReference type="SAM" id="MobiDB-lite"/>
    </source>
</evidence>
<comment type="caution">
    <text evidence="2">The sequence shown here is derived from an EMBL/GenBank/DDBJ whole genome shotgun (WGS) entry which is preliminary data.</text>
</comment>
<dbReference type="OrthoDB" id="2645074at2759"/>
<gene>
    <name evidence="2" type="ORF">BJ212DRAFT_1295150</name>
</gene>
<reference evidence="2" key="1">
    <citation type="journal article" date="2020" name="New Phytol.">
        <title>Comparative genomics reveals dynamic genome evolution in host specialist ectomycorrhizal fungi.</title>
        <authorList>
            <person name="Lofgren L.A."/>
            <person name="Nguyen N.H."/>
            <person name="Vilgalys R."/>
            <person name="Ruytinx J."/>
            <person name="Liao H.L."/>
            <person name="Branco S."/>
            <person name="Kuo A."/>
            <person name="LaButti K."/>
            <person name="Lipzen A."/>
            <person name="Andreopoulos W."/>
            <person name="Pangilinan J."/>
            <person name="Riley R."/>
            <person name="Hundley H."/>
            <person name="Na H."/>
            <person name="Barry K."/>
            <person name="Grigoriev I.V."/>
            <person name="Stajich J.E."/>
            <person name="Kennedy P.G."/>
        </authorList>
    </citation>
    <scope>NUCLEOTIDE SEQUENCE</scope>
    <source>
        <strain evidence="2">MN1</strain>
    </source>
</reference>
<dbReference type="AlphaFoldDB" id="A0A9P7JIX5"/>
<dbReference type="EMBL" id="JABBWG010000002">
    <property type="protein sequence ID" value="KAG1825788.1"/>
    <property type="molecule type" value="Genomic_DNA"/>
</dbReference>
<name>A0A9P7JIX5_9AGAM</name>
<organism evidence="2 3">
    <name type="scientific">Suillus subaureus</name>
    <dbReference type="NCBI Taxonomy" id="48587"/>
    <lineage>
        <taxon>Eukaryota</taxon>
        <taxon>Fungi</taxon>
        <taxon>Dikarya</taxon>
        <taxon>Basidiomycota</taxon>
        <taxon>Agaricomycotina</taxon>
        <taxon>Agaricomycetes</taxon>
        <taxon>Agaricomycetidae</taxon>
        <taxon>Boletales</taxon>
        <taxon>Suillineae</taxon>
        <taxon>Suillaceae</taxon>
        <taxon>Suillus</taxon>
    </lineage>
</organism>
<sequence length="178" mass="18593">MSSVKYRENQEGGDITGKPGSQEGEDITGKRGNQEGEDIIGKQGSREGGDIIGKQGEEEDITRNDYLGRILEYQIPFGGARNLSFPCVVSDNIHHILSGLTVTIAGHAVSARIGGGVSQSPRTCKMHSAPVVLVSVAMMLSVVGANASPIGDASIENLGRGIGVEARIGCTVKTCTVQ</sequence>